<dbReference type="GO" id="GO:0048476">
    <property type="term" value="C:Holliday junction resolvase complex"/>
    <property type="evidence" value="ECO:0007669"/>
    <property type="project" value="UniProtKB-UniRule"/>
</dbReference>
<dbReference type="SMART" id="SM00278">
    <property type="entry name" value="HhH1"/>
    <property type="match status" value="2"/>
</dbReference>
<dbReference type="InterPro" id="IPR003583">
    <property type="entry name" value="Hlx-hairpin-Hlx_DNA-bd_motif"/>
</dbReference>
<comment type="caution">
    <text evidence="6">Lacks conserved residue(s) required for the propagation of feature annotation.</text>
</comment>
<keyword evidence="1 6" id="KW-0963">Cytoplasm</keyword>
<dbReference type="RefSeq" id="WP_167695446.1">
    <property type="nucleotide sequence ID" value="NZ_CP118181.1"/>
</dbReference>
<keyword evidence="9" id="KW-1185">Reference proteome</keyword>
<dbReference type="InterPro" id="IPR010994">
    <property type="entry name" value="RuvA_2-like"/>
</dbReference>
<reference evidence="8" key="1">
    <citation type="submission" date="2020-03" db="EMBL/GenBank/DDBJ databases">
        <title>Spirochaetal bacteria isolated from arthropods constitute a novel genus Entomospira genus novum within the order Spirochaetales.</title>
        <authorList>
            <person name="Grana-Miraglia L."/>
            <person name="Sikutova S."/>
            <person name="Fingerle V."/>
            <person name="Sing A."/>
            <person name="Castillo-Ramirez S."/>
            <person name="Margos G."/>
            <person name="Rudolf I."/>
        </authorList>
    </citation>
    <scope>NUCLEOTIDE SEQUENCE</scope>
    <source>
        <strain evidence="8">BR149</strain>
    </source>
</reference>
<evidence type="ECO:0000256" key="2">
    <source>
        <dbReference type="ARBA" id="ARBA00022763"/>
    </source>
</evidence>
<organism evidence="8 9">
    <name type="scientific">Entomospira culicis</name>
    <dbReference type="NCBI Taxonomy" id="2719989"/>
    <lineage>
        <taxon>Bacteria</taxon>
        <taxon>Pseudomonadati</taxon>
        <taxon>Spirochaetota</taxon>
        <taxon>Spirochaetia</taxon>
        <taxon>Spirochaetales</taxon>
        <taxon>Spirochaetaceae</taxon>
        <taxon>Entomospira</taxon>
    </lineage>
</organism>
<evidence type="ECO:0000256" key="5">
    <source>
        <dbReference type="ARBA" id="ARBA00023204"/>
    </source>
</evidence>
<dbReference type="Gene3D" id="2.40.50.140">
    <property type="entry name" value="Nucleic acid-binding proteins"/>
    <property type="match status" value="1"/>
</dbReference>
<comment type="function">
    <text evidence="6">The RuvA-RuvB-RuvC complex processes Holliday junction (HJ) DNA during genetic recombination and DNA repair, while the RuvA-RuvB complex plays an important role in the rescue of blocked DNA replication forks via replication fork reversal (RFR). RuvA specifically binds to HJ cruciform DNA, conferring on it an open structure. The RuvB hexamer acts as an ATP-dependent pump, pulling dsDNA into and through the RuvAB complex. HJ branch migration allows RuvC to scan DNA until it finds its consensus sequence, where it cleaves and resolves the cruciform DNA.</text>
</comment>
<proteinExistence type="inferred from homology"/>
<dbReference type="InterPro" id="IPR000085">
    <property type="entry name" value="RuvA"/>
</dbReference>
<comment type="subcellular location">
    <subcellularLocation>
        <location evidence="6">Cytoplasm</location>
    </subcellularLocation>
</comment>
<gene>
    <name evidence="6 8" type="primary">ruvA</name>
    <name evidence="8" type="ORF">HCT48_03875</name>
</gene>
<comment type="similarity">
    <text evidence="6">Belongs to the RuvA family.</text>
</comment>
<dbReference type="HAMAP" id="MF_00031">
    <property type="entry name" value="DNA_HJ_migration_RuvA"/>
    <property type="match status" value="1"/>
</dbReference>
<evidence type="ECO:0000256" key="1">
    <source>
        <dbReference type="ARBA" id="ARBA00022490"/>
    </source>
</evidence>
<comment type="caution">
    <text evidence="8">The sequence shown here is derived from an EMBL/GenBank/DDBJ whole genome shotgun (WGS) entry which is preliminary data.</text>
</comment>
<comment type="subunit">
    <text evidence="6">Homotetramer. Forms an RuvA(8)-RuvB(12)-Holliday junction (HJ) complex. HJ DNA is sandwiched between 2 RuvA tetramers; dsDNA enters through RuvA and exits via RuvB. An RuvB hexamer assembles on each DNA strand where it exits the tetramer. Each RuvB hexamer is contacted by two RuvA subunits (via domain III) on 2 adjacent RuvB subunits; this complex drives branch migration. In the full resolvosome a probable DNA-RuvA(4)-RuvB(12)-RuvC(2) complex forms which resolves the HJ.</text>
</comment>
<keyword evidence="8" id="KW-0378">Hydrolase</keyword>
<dbReference type="Gene3D" id="1.10.150.20">
    <property type="entry name" value="5' to 3' exonuclease, C-terminal subdomain"/>
    <property type="match status" value="1"/>
</dbReference>
<protein>
    <recommendedName>
        <fullName evidence="6">Holliday junction branch migration complex subunit RuvA</fullName>
    </recommendedName>
</protein>
<sequence>MIQSITGQITALDGESASLQMGAIEWQLSMSGQSLSQLKIGDEVKIYTYLHHKEDSMQLFGFKELMEREIFFQLIKVDGVGPKAALKILTFFTPKAFREALNAPDVKLLAKAPGLGTKTAQKVMLALKGKLDLSAESGENSGGKITYDELLQPLVGMGFDKKSASEILSSVRKDLGESASEAEILRKAITLLS</sequence>
<dbReference type="GO" id="GO:0000400">
    <property type="term" value="F:four-way junction DNA binding"/>
    <property type="evidence" value="ECO:0007669"/>
    <property type="project" value="UniProtKB-UniRule"/>
</dbReference>
<accession>A0A968KWL1</accession>
<feature type="region of interest" description="Domain III" evidence="6">
    <location>
        <begin position="146"/>
        <end position="193"/>
    </location>
</feature>
<dbReference type="EMBL" id="JAATLM010000001">
    <property type="protein sequence ID" value="NIZ69352.1"/>
    <property type="molecule type" value="Genomic_DNA"/>
</dbReference>
<dbReference type="GO" id="GO:0006281">
    <property type="term" value="P:DNA repair"/>
    <property type="evidence" value="ECO:0007669"/>
    <property type="project" value="UniProtKB-UniRule"/>
</dbReference>
<dbReference type="GO" id="GO:0016787">
    <property type="term" value="F:hydrolase activity"/>
    <property type="evidence" value="ECO:0007669"/>
    <property type="project" value="UniProtKB-KW"/>
</dbReference>
<dbReference type="SUPFAM" id="SSF50249">
    <property type="entry name" value="Nucleic acid-binding proteins"/>
    <property type="match status" value="1"/>
</dbReference>
<evidence type="ECO:0000256" key="3">
    <source>
        <dbReference type="ARBA" id="ARBA00023125"/>
    </source>
</evidence>
<dbReference type="NCBIfam" id="TIGR00084">
    <property type="entry name" value="ruvA"/>
    <property type="match status" value="1"/>
</dbReference>
<feature type="domain" description="Helix-hairpin-helix DNA-binding motif class 1" evidence="7">
    <location>
        <begin position="72"/>
        <end position="91"/>
    </location>
</feature>
<dbReference type="InterPro" id="IPR013849">
    <property type="entry name" value="DNA_helicase_Holl-junc_RuvA_I"/>
</dbReference>
<dbReference type="GO" id="GO:0006310">
    <property type="term" value="P:DNA recombination"/>
    <property type="evidence" value="ECO:0007669"/>
    <property type="project" value="UniProtKB-UniRule"/>
</dbReference>
<evidence type="ECO:0000259" key="7">
    <source>
        <dbReference type="SMART" id="SM00278"/>
    </source>
</evidence>
<dbReference type="GO" id="GO:0005524">
    <property type="term" value="F:ATP binding"/>
    <property type="evidence" value="ECO:0007669"/>
    <property type="project" value="InterPro"/>
</dbReference>
<keyword evidence="3 6" id="KW-0238">DNA-binding</keyword>
<dbReference type="GO" id="GO:0009378">
    <property type="term" value="F:four-way junction helicase activity"/>
    <property type="evidence" value="ECO:0007669"/>
    <property type="project" value="InterPro"/>
</dbReference>
<keyword evidence="4 6" id="KW-0233">DNA recombination</keyword>
<name>A0A968KWL1_9SPIO</name>
<dbReference type="Pfam" id="PF14520">
    <property type="entry name" value="HHH_5"/>
    <property type="match status" value="1"/>
</dbReference>
<keyword evidence="5 6" id="KW-0234">DNA repair</keyword>
<dbReference type="GO" id="GO:0005737">
    <property type="term" value="C:cytoplasm"/>
    <property type="evidence" value="ECO:0007669"/>
    <property type="project" value="UniProtKB-SubCell"/>
</dbReference>
<dbReference type="InterPro" id="IPR012340">
    <property type="entry name" value="NA-bd_OB-fold"/>
</dbReference>
<evidence type="ECO:0000313" key="9">
    <source>
        <dbReference type="Proteomes" id="UP000778951"/>
    </source>
</evidence>
<evidence type="ECO:0000256" key="4">
    <source>
        <dbReference type="ARBA" id="ARBA00023172"/>
    </source>
</evidence>
<dbReference type="SUPFAM" id="SSF47781">
    <property type="entry name" value="RuvA domain 2-like"/>
    <property type="match status" value="1"/>
</dbReference>
<comment type="domain">
    <text evidence="6">Has three domains with a flexible linker between the domains II and III and assumes an 'L' shape. Domain III is highly mobile and contacts RuvB.</text>
</comment>
<dbReference type="AlphaFoldDB" id="A0A968KWL1"/>
<feature type="domain" description="Helix-hairpin-helix DNA-binding motif class 1" evidence="7">
    <location>
        <begin position="107"/>
        <end position="126"/>
    </location>
</feature>
<dbReference type="Proteomes" id="UP000778951">
    <property type="component" value="Unassembled WGS sequence"/>
</dbReference>
<keyword evidence="2 6" id="KW-0227">DNA damage</keyword>
<dbReference type="Pfam" id="PF01330">
    <property type="entry name" value="RuvA_N"/>
    <property type="match status" value="1"/>
</dbReference>
<evidence type="ECO:0000256" key="6">
    <source>
        <dbReference type="HAMAP-Rule" id="MF_00031"/>
    </source>
</evidence>
<evidence type="ECO:0000313" key="8">
    <source>
        <dbReference type="EMBL" id="NIZ69352.1"/>
    </source>
</evidence>